<name>A0A9E8HJN0_9ALTE</name>
<evidence type="ECO:0000313" key="3">
    <source>
        <dbReference type="EMBL" id="UZW73951.1"/>
    </source>
</evidence>
<dbReference type="EMBL" id="CP101527">
    <property type="protein sequence ID" value="UZW73951.1"/>
    <property type="molecule type" value="Genomic_DNA"/>
</dbReference>
<organism evidence="3 4">
    <name type="scientific">Alkalimarinus sediminis</name>
    <dbReference type="NCBI Taxonomy" id="1632866"/>
    <lineage>
        <taxon>Bacteria</taxon>
        <taxon>Pseudomonadati</taxon>
        <taxon>Pseudomonadota</taxon>
        <taxon>Gammaproteobacteria</taxon>
        <taxon>Alteromonadales</taxon>
        <taxon>Alteromonadaceae</taxon>
        <taxon>Alkalimarinus</taxon>
    </lineage>
</organism>
<proteinExistence type="predicted"/>
<evidence type="ECO:0000256" key="1">
    <source>
        <dbReference type="SAM" id="SignalP"/>
    </source>
</evidence>
<protein>
    <submittedName>
        <fullName evidence="3">DUF2059 domain-containing protein</fullName>
    </submittedName>
</protein>
<dbReference type="Proteomes" id="UP001164472">
    <property type="component" value="Chromosome"/>
</dbReference>
<dbReference type="InterPro" id="IPR018637">
    <property type="entry name" value="DUF2059"/>
</dbReference>
<keyword evidence="4" id="KW-1185">Reference proteome</keyword>
<evidence type="ECO:0000313" key="4">
    <source>
        <dbReference type="Proteomes" id="UP001164472"/>
    </source>
</evidence>
<keyword evidence="1" id="KW-0732">Signal</keyword>
<feature type="signal peptide" evidence="1">
    <location>
        <begin position="1"/>
        <end position="20"/>
    </location>
</feature>
<sequence>MYKKLIVLLTLVFATSMVSADAAKHRALAEEMLEVSKASSVLDNMSQQVNVMFAQTVQQMNLPQERQAEAEKYQQRLNAIMKEELSWEKLKGQFADVYVDVFNEQELKELVEFYKSPLGQKLIIKMPQLMQESMGLAQKQMQAIIPKIKALSQEMQAELYQQPNG</sequence>
<accession>A0A9E8HJN0</accession>
<dbReference type="RefSeq" id="WP_251811412.1">
    <property type="nucleotide sequence ID" value="NZ_CP101527.1"/>
</dbReference>
<feature type="domain" description="DUF2059" evidence="2">
    <location>
        <begin position="88"/>
        <end position="146"/>
    </location>
</feature>
<evidence type="ECO:0000259" key="2">
    <source>
        <dbReference type="Pfam" id="PF09832"/>
    </source>
</evidence>
<dbReference type="Pfam" id="PF09832">
    <property type="entry name" value="DUF2059"/>
    <property type="match status" value="1"/>
</dbReference>
<dbReference type="AlphaFoldDB" id="A0A9E8HJN0"/>
<dbReference type="KEGG" id="asem:NNL22_13050"/>
<feature type="chain" id="PRO_5038630443" evidence="1">
    <location>
        <begin position="21"/>
        <end position="165"/>
    </location>
</feature>
<reference evidence="3" key="1">
    <citation type="submission" date="2022-07" db="EMBL/GenBank/DDBJ databases">
        <title>Alkalimarinus sp. nov., isolated from gut of a Alitta virens.</title>
        <authorList>
            <person name="Yang A.I."/>
            <person name="Shin N.-R."/>
        </authorList>
    </citation>
    <scope>NUCLEOTIDE SEQUENCE</scope>
    <source>
        <strain evidence="3">FA028</strain>
    </source>
</reference>
<gene>
    <name evidence="3" type="ORF">NNL22_13050</name>
</gene>